<dbReference type="EMBL" id="VZTU01003651">
    <property type="protein sequence ID" value="NXT74482.1"/>
    <property type="molecule type" value="Genomic_DNA"/>
</dbReference>
<dbReference type="InterPro" id="IPR038326">
    <property type="entry name" value="IFN-lambda_sf"/>
</dbReference>
<evidence type="ECO:0000256" key="3">
    <source>
        <dbReference type="ARBA" id="ARBA00022514"/>
    </source>
</evidence>
<dbReference type="GO" id="GO:0045087">
    <property type="term" value="P:innate immune response"/>
    <property type="evidence" value="ECO:0007669"/>
    <property type="project" value="TreeGrafter"/>
</dbReference>
<keyword evidence="6" id="KW-0051">Antiviral defense</keyword>
<gene>
    <name evidence="7" type="primary">Ifnl3</name>
    <name evidence="7" type="ORF">ZAPATR_R12819</name>
</gene>
<dbReference type="InterPro" id="IPR029177">
    <property type="entry name" value="INF_lambda"/>
</dbReference>
<dbReference type="GO" id="GO:0005615">
    <property type="term" value="C:extracellular space"/>
    <property type="evidence" value="ECO:0007669"/>
    <property type="project" value="UniProtKB-KW"/>
</dbReference>
<dbReference type="Gene3D" id="1.20.1250.60">
    <property type="entry name" value="Interferon lambda"/>
    <property type="match status" value="1"/>
</dbReference>
<feature type="non-terminal residue" evidence="7">
    <location>
        <position position="1"/>
    </location>
</feature>
<keyword evidence="3" id="KW-0202">Cytokine</keyword>
<evidence type="ECO:0000256" key="2">
    <source>
        <dbReference type="ARBA" id="ARBA00008717"/>
    </source>
</evidence>
<comment type="subcellular location">
    <subcellularLocation>
        <location evidence="1">Secreted</location>
    </subcellularLocation>
</comment>
<keyword evidence="8" id="KW-1185">Reference proteome</keyword>
<dbReference type="GO" id="GO:0005125">
    <property type="term" value="F:cytokine activity"/>
    <property type="evidence" value="ECO:0007669"/>
    <property type="project" value="UniProtKB-KW"/>
</dbReference>
<evidence type="ECO:0000256" key="1">
    <source>
        <dbReference type="ARBA" id="ARBA00004613"/>
    </source>
</evidence>
<organism evidence="7 8">
    <name type="scientific">Zapornia atra</name>
    <name type="common">Henderson crake</name>
    <dbReference type="NCBI Taxonomy" id="2585822"/>
    <lineage>
        <taxon>Eukaryota</taxon>
        <taxon>Metazoa</taxon>
        <taxon>Chordata</taxon>
        <taxon>Craniata</taxon>
        <taxon>Vertebrata</taxon>
        <taxon>Euteleostomi</taxon>
        <taxon>Archelosauria</taxon>
        <taxon>Archosauria</taxon>
        <taxon>Dinosauria</taxon>
        <taxon>Saurischia</taxon>
        <taxon>Theropoda</taxon>
        <taxon>Coelurosauria</taxon>
        <taxon>Aves</taxon>
        <taxon>Neognathae</taxon>
        <taxon>Neoaves</taxon>
        <taxon>Gruiformes</taxon>
        <taxon>Rallidae</taxon>
        <taxon>Zapornia</taxon>
    </lineage>
</organism>
<dbReference type="PANTHER" id="PTHR31943">
    <property type="entry name" value="INTERLEUKIN-28 AND 29"/>
    <property type="match status" value="1"/>
</dbReference>
<evidence type="ECO:0000313" key="7">
    <source>
        <dbReference type="EMBL" id="NXT74482.1"/>
    </source>
</evidence>
<evidence type="ECO:0000256" key="5">
    <source>
        <dbReference type="ARBA" id="ARBA00022729"/>
    </source>
</evidence>
<accession>A0A7L3F0L1</accession>
<feature type="non-terminal residue" evidence="7">
    <location>
        <position position="180"/>
    </location>
</feature>
<dbReference type="GO" id="GO:0007259">
    <property type="term" value="P:cell surface receptor signaling pathway via JAK-STAT"/>
    <property type="evidence" value="ECO:0007669"/>
    <property type="project" value="InterPro"/>
</dbReference>
<evidence type="ECO:0000256" key="6">
    <source>
        <dbReference type="ARBA" id="ARBA00023118"/>
    </source>
</evidence>
<comment type="similarity">
    <text evidence="2">Belongs to the lambda interferon family.</text>
</comment>
<dbReference type="AlphaFoldDB" id="A0A7L3F0L1"/>
<dbReference type="Pfam" id="PF15177">
    <property type="entry name" value="IL28A"/>
    <property type="match status" value="1"/>
</dbReference>
<dbReference type="PANTHER" id="PTHR31943:SF1">
    <property type="entry name" value="INTERFERON LAMBDA-2-RELATED"/>
    <property type="match status" value="1"/>
</dbReference>
<dbReference type="GO" id="GO:0050778">
    <property type="term" value="P:positive regulation of immune response"/>
    <property type="evidence" value="ECO:0007669"/>
    <property type="project" value="InterPro"/>
</dbReference>
<reference evidence="7 8" key="1">
    <citation type="submission" date="2019-09" db="EMBL/GenBank/DDBJ databases">
        <title>Bird 10,000 Genomes (B10K) Project - Family phase.</title>
        <authorList>
            <person name="Zhang G."/>
        </authorList>
    </citation>
    <scope>NUCLEOTIDE SEQUENCE [LARGE SCALE GENOMIC DNA]</scope>
    <source>
        <strain evidence="7">B10K-DU-011-47</strain>
        <tissue evidence="7">Mixed tissue sample</tissue>
    </source>
</reference>
<dbReference type="Proteomes" id="UP000557426">
    <property type="component" value="Unassembled WGS sequence"/>
</dbReference>
<evidence type="ECO:0000313" key="8">
    <source>
        <dbReference type="Proteomes" id="UP000557426"/>
    </source>
</evidence>
<name>A0A7L3F0L1_9GRUI</name>
<proteinExistence type="inferred from homology"/>
<protein>
    <submittedName>
        <fullName evidence="7">IFNL3 protein</fullName>
    </submittedName>
</protein>
<keyword evidence="4" id="KW-0964">Secreted</keyword>
<dbReference type="GO" id="GO:0051607">
    <property type="term" value="P:defense response to virus"/>
    <property type="evidence" value="ECO:0007669"/>
    <property type="project" value="UniProtKB-KW"/>
</dbReference>
<keyword evidence="5" id="KW-0732">Signal</keyword>
<evidence type="ECO:0000256" key="4">
    <source>
        <dbReference type="ARBA" id="ARBA00022525"/>
    </source>
</evidence>
<sequence>LLLAVVLGGGFGAAFPWDTLKKNFSLSKYQFLVPHELKAVQKMKEQFEDIMLLSDRKCHTRLFHRKWRPADLSVADRVMLVEAELELTTAMLGLPTTPPAFAEARQRPLAFLTQVREDLRGWMATEAPSHQPSGKLRHWLQKLQTAKETETIGCLEASAILHLFQVLNDLRCTALQEQCT</sequence>
<comment type="caution">
    <text evidence="7">The sequence shown here is derived from an EMBL/GenBank/DDBJ whole genome shotgun (WGS) entry which is preliminary data.</text>
</comment>